<evidence type="ECO:0000256" key="12">
    <source>
        <dbReference type="ARBA" id="ARBA00022741"/>
    </source>
</evidence>
<dbReference type="Pfam" id="PF00560">
    <property type="entry name" value="LRR_1"/>
    <property type="match status" value="7"/>
</dbReference>
<keyword evidence="16 22" id="KW-0472">Membrane</keyword>
<dbReference type="Gene3D" id="1.10.510.10">
    <property type="entry name" value="Transferase(Phosphotransferase) domain 1"/>
    <property type="match status" value="1"/>
</dbReference>
<keyword evidence="24" id="KW-1185">Reference proteome</keyword>
<keyword evidence="8" id="KW-0808">Transferase</keyword>
<keyword evidence="12 21" id="KW-0547">Nucleotide-binding</keyword>
<dbReference type="InterPro" id="IPR032675">
    <property type="entry name" value="LRR_dom_sf"/>
</dbReference>
<dbReference type="InterPro" id="IPR003591">
    <property type="entry name" value="Leu-rich_rpt_typical-subtyp"/>
</dbReference>
<keyword evidence="5" id="KW-0723">Serine/threonine-protein kinase</keyword>
<keyword evidence="14 21" id="KW-0067">ATP-binding</keyword>
<evidence type="ECO:0000256" key="2">
    <source>
        <dbReference type="ARBA" id="ARBA00008684"/>
    </source>
</evidence>
<comment type="similarity">
    <text evidence="2">Belongs to the protein kinase superfamily. Ser/Thr protein kinase family.</text>
</comment>
<evidence type="ECO:0000256" key="7">
    <source>
        <dbReference type="ARBA" id="ARBA00022614"/>
    </source>
</evidence>
<evidence type="ECO:0000256" key="16">
    <source>
        <dbReference type="ARBA" id="ARBA00023136"/>
    </source>
</evidence>
<feature type="transmembrane region" description="Helical" evidence="22">
    <location>
        <begin position="623"/>
        <end position="646"/>
    </location>
</feature>
<dbReference type="InterPro" id="IPR008271">
    <property type="entry name" value="Ser/Thr_kinase_AS"/>
</dbReference>
<dbReference type="RefSeq" id="XP_020110412.1">
    <property type="nucleotide sequence ID" value="XM_020254823.1"/>
</dbReference>
<dbReference type="OrthoDB" id="4062651at2759"/>
<dbReference type="InterPro" id="IPR011009">
    <property type="entry name" value="Kinase-like_dom_sf"/>
</dbReference>
<comment type="subcellular location">
    <subcellularLocation>
        <location evidence="1">Cell membrane</location>
        <topology evidence="1">Single-pass membrane protein</topology>
    </subcellularLocation>
</comment>
<dbReference type="AlphaFoldDB" id="A0A6P5GRH4"/>
<dbReference type="InterPro" id="IPR001611">
    <property type="entry name" value="Leu-rich_rpt"/>
</dbReference>
<dbReference type="EC" id="2.7.11.1" evidence="3"/>
<evidence type="ECO:0000256" key="17">
    <source>
        <dbReference type="ARBA" id="ARBA00023170"/>
    </source>
</evidence>
<evidence type="ECO:0000256" key="18">
    <source>
        <dbReference type="ARBA" id="ARBA00023180"/>
    </source>
</evidence>
<dbReference type="SUPFAM" id="SSF52058">
    <property type="entry name" value="L domain-like"/>
    <property type="match status" value="2"/>
</dbReference>
<dbReference type="Gene3D" id="3.30.200.20">
    <property type="entry name" value="Phosphorylase Kinase, domain 1"/>
    <property type="match status" value="1"/>
</dbReference>
<name>A0A6P5GRH4_ANACO</name>
<evidence type="ECO:0000313" key="24">
    <source>
        <dbReference type="Proteomes" id="UP000515123"/>
    </source>
</evidence>
<comment type="catalytic activity">
    <reaction evidence="19">
        <text>L-threonyl-[protein] + ATP = O-phospho-L-threonyl-[protein] + ADP + H(+)</text>
        <dbReference type="Rhea" id="RHEA:46608"/>
        <dbReference type="Rhea" id="RHEA-COMP:11060"/>
        <dbReference type="Rhea" id="RHEA-COMP:11605"/>
        <dbReference type="ChEBI" id="CHEBI:15378"/>
        <dbReference type="ChEBI" id="CHEBI:30013"/>
        <dbReference type="ChEBI" id="CHEBI:30616"/>
        <dbReference type="ChEBI" id="CHEBI:61977"/>
        <dbReference type="ChEBI" id="CHEBI:456216"/>
        <dbReference type="EC" id="2.7.11.1"/>
    </reaction>
</comment>
<evidence type="ECO:0000256" key="13">
    <source>
        <dbReference type="ARBA" id="ARBA00022777"/>
    </source>
</evidence>
<dbReference type="CDD" id="cd14066">
    <property type="entry name" value="STKc_IRAK"/>
    <property type="match status" value="1"/>
</dbReference>
<dbReference type="InterPro" id="IPR013210">
    <property type="entry name" value="LRR_N_plant-typ"/>
</dbReference>
<dbReference type="GO" id="GO:0004674">
    <property type="term" value="F:protein serine/threonine kinase activity"/>
    <property type="evidence" value="ECO:0007669"/>
    <property type="project" value="UniProtKB-KW"/>
</dbReference>
<evidence type="ECO:0000256" key="1">
    <source>
        <dbReference type="ARBA" id="ARBA00004162"/>
    </source>
</evidence>
<dbReference type="FunFam" id="3.30.200.20:FF:000543">
    <property type="entry name" value="Putative leucine-rich repeat receptor-like serine/threonine-protein kinase"/>
    <property type="match status" value="1"/>
</dbReference>
<dbReference type="PROSITE" id="PS50011">
    <property type="entry name" value="PROTEIN_KINASE_DOM"/>
    <property type="match status" value="1"/>
</dbReference>
<dbReference type="InterPro" id="IPR017441">
    <property type="entry name" value="Protein_kinase_ATP_BS"/>
</dbReference>
<keyword evidence="7" id="KW-0433">Leucine-rich repeat</keyword>
<evidence type="ECO:0000256" key="11">
    <source>
        <dbReference type="ARBA" id="ARBA00022737"/>
    </source>
</evidence>
<keyword evidence="18" id="KW-0325">Glycoprotein</keyword>
<feature type="domain" description="Protein kinase" evidence="23">
    <location>
        <begin position="688"/>
        <end position="1003"/>
    </location>
</feature>
<dbReference type="PANTHER" id="PTHR48053:SF151">
    <property type="entry name" value="OS02G0216000 PROTEIN"/>
    <property type="match status" value="1"/>
</dbReference>
<evidence type="ECO:0000256" key="21">
    <source>
        <dbReference type="PROSITE-ProRule" id="PRU10141"/>
    </source>
</evidence>
<dbReference type="PRINTS" id="PR00019">
    <property type="entry name" value="LEURICHRPT"/>
</dbReference>
<evidence type="ECO:0000256" key="4">
    <source>
        <dbReference type="ARBA" id="ARBA00022475"/>
    </source>
</evidence>
<evidence type="ECO:0000256" key="10">
    <source>
        <dbReference type="ARBA" id="ARBA00022729"/>
    </source>
</evidence>
<evidence type="ECO:0000256" key="22">
    <source>
        <dbReference type="SAM" id="Phobius"/>
    </source>
</evidence>
<dbReference type="Gene3D" id="3.80.10.10">
    <property type="entry name" value="Ribonuclease Inhibitor"/>
    <property type="match status" value="3"/>
</dbReference>
<evidence type="ECO:0000256" key="8">
    <source>
        <dbReference type="ARBA" id="ARBA00022679"/>
    </source>
</evidence>
<evidence type="ECO:0000256" key="14">
    <source>
        <dbReference type="ARBA" id="ARBA00022840"/>
    </source>
</evidence>
<dbReference type="PROSITE" id="PS00108">
    <property type="entry name" value="PROTEIN_KINASE_ST"/>
    <property type="match status" value="1"/>
</dbReference>
<protein>
    <recommendedName>
        <fullName evidence="3">non-specific serine/threonine protein kinase</fullName>
        <ecNumber evidence="3">2.7.11.1</ecNumber>
    </recommendedName>
</protein>
<dbReference type="PROSITE" id="PS00107">
    <property type="entry name" value="PROTEIN_KINASE_ATP"/>
    <property type="match status" value="1"/>
</dbReference>
<feature type="non-terminal residue" evidence="25">
    <location>
        <position position="1"/>
    </location>
</feature>
<dbReference type="FunFam" id="3.80.10.10:FF:000221">
    <property type="entry name" value="Leucine-rich repeat receptor-like protein kinase PXL1"/>
    <property type="match status" value="1"/>
</dbReference>
<evidence type="ECO:0000256" key="5">
    <source>
        <dbReference type="ARBA" id="ARBA00022527"/>
    </source>
</evidence>
<evidence type="ECO:0000256" key="19">
    <source>
        <dbReference type="ARBA" id="ARBA00047899"/>
    </source>
</evidence>
<evidence type="ECO:0000256" key="9">
    <source>
        <dbReference type="ARBA" id="ARBA00022692"/>
    </source>
</evidence>
<dbReference type="Pfam" id="PF13855">
    <property type="entry name" value="LRR_8"/>
    <property type="match status" value="2"/>
</dbReference>
<dbReference type="SUPFAM" id="SSF56112">
    <property type="entry name" value="Protein kinase-like (PK-like)"/>
    <property type="match status" value="1"/>
</dbReference>
<evidence type="ECO:0000256" key="20">
    <source>
        <dbReference type="ARBA" id="ARBA00048679"/>
    </source>
</evidence>
<dbReference type="InterPro" id="IPR051716">
    <property type="entry name" value="Plant_RL_S/T_kinase"/>
</dbReference>
<dbReference type="Pfam" id="PF08263">
    <property type="entry name" value="LRRNT_2"/>
    <property type="match status" value="1"/>
</dbReference>
<gene>
    <name evidence="25" type="primary">LOC109725583</name>
</gene>
<dbReference type="SMART" id="SM00369">
    <property type="entry name" value="LRR_TYP"/>
    <property type="match status" value="6"/>
</dbReference>
<dbReference type="PANTHER" id="PTHR48053">
    <property type="entry name" value="LEUCINE RICH REPEAT FAMILY PROTEIN, EXPRESSED"/>
    <property type="match status" value="1"/>
</dbReference>
<dbReference type="GeneID" id="109725583"/>
<keyword evidence="10" id="KW-0732">Signal</keyword>
<evidence type="ECO:0000256" key="3">
    <source>
        <dbReference type="ARBA" id="ARBA00012513"/>
    </source>
</evidence>
<evidence type="ECO:0000259" key="23">
    <source>
        <dbReference type="PROSITE" id="PS50011"/>
    </source>
</evidence>
<dbReference type="GO" id="GO:0005886">
    <property type="term" value="C:plasma membrane"/>
    <property type="evidence" value="ECO:0007669"/>
    <property type="project" value="UniProtKB-SubCell"/>
</dbReference>
<accession>A0A6P5GRH4</accession>
<sequence length="1025" mass="111408">HHHHHHHNTLFAAAGNHFLGDHGHRRSIFQEKSSLLSFKSSLPLQSQSLLSNWNVSTLVCDFVGVVCDRWRLHVVRLQLGGLLVPGGGRLSPSLANLTALRELNLSDNLLTGPIPAELSNLTALNELDLSDNLLTGPIPAELSNLRHLVFLNLLGNQLHGPIPHSLSFLANLRFLELSSNNLTGPIPASILCNCTKLGVIDLSNNSLSGDIPADNAINLTVLVSLDLYMNNLTGKLPLWLSNSVYLHNLDVENNHLSDELPSEIIANMTVLKYLHLSDNHFSSHNNNTDLGPFFRALANCSSLIEIEMARLGLGGVLPHGAMGQLTRSLNHINLEDNMVSGPIPADISDVSNLTLLNLSSNLLNGTIPIGLGQLANLERLILSNNSLSGTIPSEIGNISAIGLLDLSENMLSGEMPSTIGDRGRLVEVHLQKNQLSGAIPTSLGKCLSLNILDLSYNRLTGSIPEEVSGIVKISLNLSHNQLVGPLPFGLSKMEQVEEIDLSSNNLSGVIIPQLSSCKELKLINFSHNSLQGKVPDSFGELRNLEALDLSFNLLSGEIPLSLNTCTNLTSLNLSYNDFSGYIPVGGIFSSFSNLSYIGNPHLCGPLSGQSCGVQRRFLHTRKFLIAIIVGAAVLAIMLTTSCFVVIRKFKERIITIKVEMFRGSSSPVMRLKYPRITYRELVEATEEFSQGRLIGSGSYGRVYRGVLRDGSIVAVKVLHLQTGNSTKSFNRECQVLKRIRHRNLMRIITACSLPDFKALVLPFMANGSLENRLYNNNNNNNSLDSNPELGLIERVSICSDVAEGMAYLHHHSPVKVIHCDLKPSNVLLNDDLTAVVSDFGISRLVMGNSNVSGGGNNNNNNNVATIGENVGASTANMLCGSVGYIAPEYGYGSNLSTKGDVYSFGVMVLEVVTKKRPTDEMFEGGLNLHSWVSSHHHRGRAEAVVDPTLVAMVRGETSEVRRMWEVAIGELLELGLLCTQESPSTRPTMMNTADDLDRLKRYLSGDTTATFASSLGLSSSRFDDD</sequence>
<dbReference type="Pfam" id="PF00069">
    <property type="entry name" value="Pkinase"/>
    <property type="match status" value="1"/>
</dbReference>
<evidence type="ECO:0000313" key="25">
    <source>
        <dbReference type="RefSeq" id="XP_020110412.1"/>
    </source>
</evidence>
<keyword evidence="11" id="KW-0677">Repeat</keyword>
<comment type="catalytic activity">
    <reaction evidence="20">
        <text>L-seryl-[protein] + ATP = O-phospho-L-seryl-[protein] + ADP + H(+)</text>
        <dbReference type="Rhea" id="RHEA:17989"/>
        <dbReference type="Rhea" id="RHEA-COMP:9863"/>
        <dbReference type="Rhea" id="RHEA-COMP:11604"/>
        <dbReference type="ChEBI" id="CHEBI:15378"/>
        <dbReference type="ChEBI" id="CHEBI:29999"/>
        <dbReference type="ChEBI" id="CHEBI:30616"/>
        <dbReference type="ChEBI" id="CHEBI:83421"/>
        <dbReference type="ChEBI" id="CHEBI:456216"/>
        <dbReference type="EC" id="2.7.11.1"/>
    </reaction>
</comment>
<evidence type="ECO:0000256" key="6">
    <source>
        <dbReference type="ARBA" id="ARBA00022553"/>
    </source>
</evidence>
<dbReference type="Proteomes" id="UP000515123">
    <property type="component" value="Linkage group 20"/>
</dbReference>
<dbReference type="SMART" id="SM00220">
    <property type="entry name" value="S_TKc"/>
    <property type="match status" value="1"/>
</dbReference>
<keyword evidence="9 22" id="KW-0812">Transmembrane</keyword>
<keyword evidence="4" id="KW-1003">Cell membrane</keyword>
<keyword evidence="15 22" id="KW-1133">Transmembrane helix</keyword>
<keyword evidence="13" id="KW-0418">Kinase</keyword>
<dbReference type="GO" id="GO:0005524">
    <property type="term" value="F:ATP binding"/>
    <property type="evidence" value="ECO:0007669"/>
    <property type="project" value="UniProtKB-UniRule"/>
</dbReference>
<feature type="binding site" evidence="21">
    <location>
        <position position="716"/>
    </location>
    <ligand>
        <name>ATP</name>
        <dbReference type="ChEBI" id="CHEBI:30616"/>
    </ligand>
</feature>
<reference evidence="24" key="1">
    <citation type="journal article" date="2015" name="Nat. Genet.">
        <title>The pineapple genome and the evolution of CAM photosynthesis.</title>
        <authorList>
            <person name="Ming R."/>
            <person name="VanBuren R."/>
            <person name="Wai C.M."/>
            <person name="Tang H."/>
            <person name="Schatz M.C."/>
            <person name="Bowers J.E."/>
            <person name="Lyons E."/>
            <person name="Wang M.L."/>
            <person name="Chen J."/>
            <person name="Biggers E."/>
            <person name="Zhang J."/>
            <person name="Huang L."/>
            <person name="Zhang L."/>
            <person name="Miao W."/>
            <person name="Zhang J."/>
            <person name="Ye Z."/>
            <person name="Miao C."/>
            <person name="Lin Z."/>
            <person name="Wang H."/>
            <person name="Zhou H."/>
            <person name="Yim W.C."/>
            <person name="Priest H.D."/>
            <person name="Zheng C."/>
            <person name="Woodhouse M."/>
            <person name="Edger P.P."/>
            <person name="Guyot R."/>
            <person name="Guo H.B."/>
            <person name="Guo H."/>
            <person name="Zheng G."/>
            <person name="Singh R."/>
            <person name="Sharma A."/>
            <person name="Min X."/>
            <person name="Zheng Y."/>
            <person name="Lee H."/>
            <person name="Gurtowski J."/>
            <person name="Sedlazeck F.J."/>
            <person name="Harkess A."/>
            <person name="McKain M.R."/>
            <person name="Liao Z."/>
            <person name="Fang J."/>
            <person name="Liu J."/>
            <person name="Zhang X."/>
            <person name="Zhang Q."/>
            <person name="Hu W."/>
            <person name="Qin Y."/>
            <person name="Wang K."/>
            <person name="Chen L.Y."/>
            <person name="Shirley N."/>
            <person name="Lin Y.R."/>
            <person name="Liu L.Y."/>
            <person name="Hernandez A.G."/>
            <person name="Wright C.L."/>
            <person name="Bulone V."/>
            <person name="Tuskan G.A."/>
            <person name="Heath K."/>
            <person name="Zee F."/>
            <person name="Moore P.H."/>
            <person name="Sunkar R."/>
            <person name="Leebens-Mack J.H."/>
            <person name="Mockler T."/>
            <person name="Bennetzen J.L."/>
            <person name="Freeling M."/>
            <person name="Sankoff D."/>
            <person name="Paterson A.H."/>
            <person name="Zhu X."/>
            <person name="Yang X."/>
            <person name="Smith J.A."/>
            <person name="Cushman J.C."/>
            <person name="Paull R.E."/>
            <person name="Yu Q."/>
        </authorList>
    </citation>
    <scope>NUCLEOTIDE SEQUENCE [LARGE SCALE GENOMIC DNA]</scope>
    <source>
        <strain evidence="24">cv. F153</strain>
    </source>
</reference>
<dbReference type="FunFam" id="1.10.510.10:FF:000358">
    <property type="entry name" value="Putative leucine-rich repeat receptor-like serine/threonine-protein kinase"/>
    <property type="match status" value="1"/>
</dbReference>
<dbReference type="FunFam" id="3.80.10.10:FF:000095">
    <property type="entry name" value="LRR receptor-like serine/threonine-protein kinase GSO1"/>
    <property type="match status" value="2"/>
</dbReference>
<organism evidence="24 25">
    <name type="scientific">Ananas comosus</name>
    <name type="common">Pineapple</name>
    <name type="synonym">Ananas ananas</name>
    <dbReference type="NCBI Taxonomy" id="4615"/>
    <lineage>
        <taxon>Eukaryota</taxon>
        <taxon>Viridiplantae</taxon>
        <taxon>Streptophyta</taxon>
        <taxon>Embryophyta</taxon>
        <taxon>Tracheophyta</taxon>
        <taxon>Spermatophyta</taxon>
        <taxon>Magnoliopsida</taxon>
        <taxon>Liliopsida</taxon>
        <taxon>Poales</taxon>
        <taxon>Bromeliaceae</taxon>
        <taxon>Bromelioideae</taxon>
        <taxon>Ananas</taxon>
    </lineage>
</organism>
<keyword evidence="6" id="KW-0597">Phosphoprotein</keyword>
<keyword evidence="17" id="KW-0675">Receptor</keyword>
<evidence type="ECO:0000256" key="15">
    <source>
        <dbReference type="ARBA" id="ARBA00022989"/>
    </source>
</evidence>
<proteinExistence type="inferred from homology"/>
<reference evidence="25" key="2">
    <citation type="submission" date="2025-08" db="UniProtKB">
        <authorList>
            <consortium name="RefSeq"/>
        </authorList>
    </citation>
    <scope>IDENTIFICATION</scope>
    <source>
        <tissue evidence="25">Leaf</tissue>
    </source>
</reference>
<dbReference type="InterPro" id="IPR000719">
    <property type="entry name" value="Prot_kinase_dom"/>
</dbReference>